<name>A0ABR3I2R6_LOXSC</name>
<organism evidence="10 11">
    <name type="scientific">Loxostege sticticalis</name>
    <name type="common">Beet webworm moth</name>
    <dbReference type="NCBI Taxonomy" id="481309"/>
    <lineage>
        <taxon>Eukaryota</taxon>
        <taxon>Metazoa</taxon>
        <taxon>Ecdysozoa</taxon>
        <taxon>Arthropoda</taxon>
        <taxon>Hexapoda</taxon>
        <taxon>Insecta</taxon>
        <taxon>Pterygota</taxon>
        <taxon>Neoptera</taxon>
        <taxon>Endopterygota</taxon>
        <taxon>Lepidoptera</taxon>
        <taxon>Glossata</taxon>
        <taxon>Ditrysia</taxon>
        <taxon>Pyraloidea</taxon>
        <taxon>Crambidae</taxon>
        <taxon>Pyraustinae</taxon>
        <taxon>Loxostege</taxon>
    </lineage>
</organism>
<evidence type="ECO:0000313" key="10">
    <source>
        <dbReference type="EMBL" id="KAL0883038.1"/>
    </source>
</evidence>
<dbReference type="Gene3D" id="3.30.160.60">
    <property type="entry name" value="Classic Zinc Finger"/>
    <property type="match status" value="3"/>
</dbReference>
<feature type="compositionally biased region" description="Polar residues" evidence="8">
    <location>
        <begin position="978"/>
        <end position="989"/>
    </location>
</feature>
<dbReference type="PROSITE" id="PS50157">
    <property type="entry name" value="ZINC_FINGER_C2H2_2"/>
    <property type="match status" value="3"/>
</dbReference>
<keyword evidence="11" id="KW-1185">Reference proteome</keyword>
<dbReference type="InterPro" id="IPR013087">
    <property type="entry name" value="Znf_C2H2_type"/>
</dbReference>
<feature type="domain" description="C2H2-type" evidence="9">
    <location>
        <begin position="174"/>
        <end position="202"/>
    </location>
</feature>
<evidence type="ECO:0000259" key="9">
    <source>
        <dbReference type="PROSITE" id="PS50157"/>
    </source>
</evidence>
<reference evidence="10 11" key="1">
    <citation type="submission" date="2024-06" db="EMBL/GenBank/DDBJ databases">
        <title>A chromosome-level genome assembly of beet webworm, Loxostege sticticalis.</title>
        <authorList>
            <person name="Zhang Y."/>
        </authorList>
    </citation>
    <scope>NUCLEOTIDE SEQUENCE [LARGE SCALE GENOMIC DNA]</scope>
    <source>
        <strain evidence="10">AQ026</strain>
        <tissue evidence="10">Whole body</tissue>
    </source>
</reference>
<dbReference type="Proteomes" id="UP001549920">
    <property type="component" value="Unassembled WGS sequence"/>
</dbReference>
<proteinExistence type="predicted"/>
<feature type="domain" description="C2H2-type" evidence="9">
    <location>
        <begin position="90"/>
        <end position="118"/>
    </location>
</feature>
<feature type="region of interest" description="Disordered" evidence="8">
    <location>
        <begin position="433"/>
        <end position="552"/>
    </location>
</feature>
<feature type="region of interest" description="Disordered" evidence="8">
    <location>
        <begin position="31"/>
        <end position="50"/>
    </location>
</feature>
<feature type="region of interest" description="Disordered" evidence="8">
    <location>
        <begin position="638"/>
        <end position="727"/>
    </location>
</feature>
<sequence length="1497" mass="167772">MTSVQEFNCILCKETFENKEDLQIHFRKHGDPKFNQSAKKSRPQNEAHASVAKKSEIEMVSCDVCSEMFPTISKAITHKHKMHPDHDAKYFCPWCGKLFTMKHLYNKHLQSNHVDSEQRDDSNFHCDACDVDFFVPTAMLYHNKFFHRQDTDLPSIGQSKKLKMCPQNTVIQIYYCSFCGDEYDNKVNLHKHINDDHSDENQSPEDVLRCPLCDAIFYHLDAYELHITFHTTDDLYSEKNAMFEQITEFSLETVAPIMEKVENVEPQDVETEMNAVGLDKFLELAMGESLDKDDKHKNKSKKHKKHKKSKKPAITLDEFLNMNKDVFGEGLDFEGAEEVPTQVVAKRFKQKKPTKAAIKSLETSKLETLKKQGIVVKMKSAQNPTMHKMNLGNKMLRKIPTSEIKPSSQIQSSDEVLSKLINQSNSQIKIVKKSSTQENVVGTELTDKSDKPTLDSTIFDKRGPSPENIEVECDVNMPSEYTSSENETKEEGTKKDNESINENDPKKISNRSNHYDALQKEEKNQKEETNSGNEDDNGNNQVNCDEKKIDNTNNTNTNAIILQKNFDDNSNSDKPNRVTVSNSDNHQSMPVVDKGKNHIKDKTENYLENNPKSPPDLSTTNSLDALKHLSHLITVKSVTSKTSSAPASPVQKCVEQNEPKVVESQDDSDIDKDEEIETANNHKEIEERNKKSSQLEHLKKISNSITIKSLTRSPKHNTDDNSDDDEEMKCADEVASLAKNVDNKLPKIATSLQSLKPANEKEISKSSNIDLLKHLTNVTAKPVSAVKSKVQQMTNATISNMPNIVKKNAIKSSVKKEEINEEIEIFNIDDSDDEPDKDQQPLVKTSTQIPKANISENIPDKCVEKLKNIGQNVIVKSINQQTTPMKKNIVQQPKPEGMLSKMQHSMAEFSDDEDDDQNTLIPTNFNVLKQKLTLENDHIKNTLKNLGKHITIKSGIPSPNPSIKSGNDQDFKEVFEQSGDSDSDSNTGVKISEVTEDNVMNEDDMAEQEDENVSVKSPEEKYSDDDEHNFHDDNDDELHDVEHQIKANTVKRPTSNITAQMLNLQNMNKNITIKSLSEKKSAPKENEPVSKTKPIVNSELSIKPFKQTKPEGRDAVDNIASKKLKNTAQVARSMSQNTAACSQQNTVNKEVTVKTIQTKTVIQEITTTVTKTIKTVNQTVKQELQSVQSTSQNNQMMFQKVQGMQSANQIKNFQGVTVRQAAPVAGTKIKTAATARSRPPVPQAAGAIRPSNQSVPVRPSNQMVPVRPSNQIVPVRPSNQIVPVRPSNQLVPVRPAMNTARMSRPRMAGPKKAMPSTSGNQQKPIKMSPQAMNALKRPMEESAGHFSCFKKPKESLIPVSEIPSFNSDQVGEAVVQYSSSHISKSNFTSATKTVKGGKAVTSTQMKSEMSASSQHLERLNSMSGLKVVKTSQMKQATKVEEKCESSELSASKRNTLEAIEKLQKQGLLIKKPRLDTSTDSDHSDEDNSYITEEPDDD</sequence>
<feature type="compositionally biased region" description="Acidic residues" evidence="8">
    <location>
        <begin position="664"/>
        <end position="677"/>
    </location>
</feature>
<protein>
    <recommendedName>
        <fullName evidence="9">C2H2-type domain-containing protein</fullName>
    </recommendedName>
</protein>
<dbReference type="EMBL" id="JBEUOH010000009">
    <property type="protein sequence ID" value="KAL0883038.1"/>
    <property type="molecule type" value="Genomic_DNA"/>
</dbReference>
<feature type="region of interest" description="Disordered" evidence="8">
    <location>
        <begin position="1467"/>
        <end position="1497"/>
    </location>
</feature>
<gene>
    <name evidence="10" type="ORF">ABMA27_016517</name>
</gene>
<feature type="compositionally biased region" description="Basic and acidic residues" evidence="8">
    <location>
        <begin position="486"/>
        <end position="529"/>
    </location>
</feature>
<comment type="caution">
    <text evidence="10">The sequence shown here is derived from an EMBL/GenBank/DDBJ whole genome shotgun (WGS) entry which is preliminary data.</text>
</comment>
<feature type="compositionally biased region" description="Polar residues" evidence="8">
    <location>
        <begin position="1250"/>
        <end position="1265"/>
    </location>
</feature>
<feature type="compositionally biased region" description="Basic and acidic residues" evidence="8">
    <location>
        <begin position="680"/>
        <end position="699"/>
    </location>
</feature>
<evidence type="ECO:0000256" key="2">
    <source>
        <dbReference type="ARBA" id="ARBA00022723"/>
    </source>
</evidence>
<feature type="compositionally biased region" description="Acidic residues" evidence="8">
    <location>
        <begin position="1022"/>
        <end position="1035"/>
    </location>
</feature>
<keyword evidence="4 7" id="KW-0863">Zinc-finger</keyword>
<feature type="region of interest" description="Disordered" evidence="8">
    <location>
        <begin position="975"/>
        <end position="1035"/>
    </location>
</feature>
<dbReference type="InterPro" id="IPR050888">
    <property type="entry name" value="ZnF_C2H2-type_TF"/>
</dbReference>
<feature type="compositionally biased region" description="Polar residues" evidence="8">
    <location>
        <begin position="701"/>
        <end position="712"/>
    </location>
</feature>
<feature type="compositionally biased region" description="Basic residues" evidence="8">
    <location>
        <begin position="297"/>
        <end position="311"/>
    </location>
</feature>
<evidence type="ECO:0000256" key="3">
    <source>
        <dbReference type="ARBA" id="ARBA00022737"/>
    </source>
</evidence>
<feature type="compositionally biased region" description="Low complexity" evidence="8">
    <location>
        <begin position="638"/>
        <end position="650"/>
    </location>
</feature>
<feature type="region of interest" description="Disordered" evidence="8">
    <location>
        <begin position="1232"/>
        <end position="1265"/>
    </location>
</feature>
<feature type="compositionally biased region" description="Basic and acidic residues" evidence="8">
    <location>
        <begin position="445"/>
        <end position="464"/>
    </location>
</feature>
<evidence type="ECO:0000256" key="6">
    <source>
        <dbReference type="ARBA" id="ARBA00023242"/>
    </source>
</evidence>
<keyword evidence="5" id="KW-0862">Zinc</keyword>
<dbReference type="SMART" id="SM00355">
    <property type="entry name" value="ZnF_C2H2"/>
    <property type="match status" value="6"/>
</dbReference>
<evidence type="ECO:0000256" key="5">
    <source>
        <dbReference type="ARBA" id="ARBA00022833"/>
    </source>
</evidence>
<feature type="compositionally biased region" description="Acidic residues" evidence="8">
    <location>
        <begin position="1482"/>
        <end position="1497"/>
    </location>
</feature>
<feature type="region of interest" description="Disordered" evidence="8">
    <location>
        <begin position="1434"/>
        <end position="1454"/>
    </location>
</feature>
<feature type="compositionally biased region" description="Basic and acidic residues" evidence="8">
    <location>
        <begin position="1472"/>
        <end position="1481"/>
    </location>
</feature>
<evidence type="ECO:0000256" key="1">
    <source>
        <dbReference type="ARBA" id="ARBA00004123"/>
    </source>
</evidence>
<comment type="subcellular location">
    <subcellularLocation>
        <location evidence="1">Nucleus</location>
    </subcellularLocation>
</comment>
<feature type="compositionally biased region" description="Acidic residues" evidence="8">
    <location>
        <begin position="994"/>
        <end position="1012"/>
    </location>
</feature>
<feature type="region of interest" description="Disordered" evidence="8">
    <location>
        <begin position="292"/>
        <end position="313"/>
    </location>
</feature>
<keyword evidence="6" id="KW-0539">Nucleus</keyword>
<dbReference type="PROSITE" id="PS00028">
    <property type="entry name" value="ZINC_FINGER_C2H2_1"/>
    <property type="match status" value="5"/>
</dbReference>
<evidence type="ECO:0000313" key="11">
    <source>
        <dbReference type="Proteomes" id="UP001549920"/>
    </source>
</evidence>
<keyword evidence="3" id="KW-0677">Repeat</keyword>
<evidence type="ECO:0000256" key="4">
    <source>
        <dbReference type="ARBA" id="ARBA00022771"/>
    </source>
</evidence>
<evidence type="ECO:0000256" key="8">
    <source>
        <dbReference type="SAM" id="MobiDB-lite"/>
    </source>
</evidence>
<keyword evidence="2" id="KW-0479">Metal-binding</keyword>
<feature type="domain" description="C2H2-type" evidence="9">
    <location>
        <begin position="7"/>
        <end position="34"/>
    </location>
</feature>
<accession>A0ABR3I2R6</accession>
<feature type="compositionally biased region" description="Polar residues" evidence="8">
    <location>
        <begin position="568"/>
        <end position="588"/>
    </location>
</feature>
<dbReference type="PANTHER" id="PTHR24406">
    <property type="entry name" value="TRANSCRIPTIONAL REPRESSOR CTCFL-RELATED"/>
    <property type="match status" value="1"/>
</dbReference>
<feature type="region of interest" description="Disordered" evidence="8">
    <location>
        <begin position="1302"/>
        <end position="1325"/>
    </location>
</feature>
<feature type="region of interest" description="Disordered" evidence="8">
    <location>
        <begin position="564"/>
        <end position="593"/>
    </location>
</feature>
<evidence type="ECO:0000256" key="7">
    <source>
        <dbReference type="PROSITE-ProRule" id="PRU00042"/>
    </source>
</evidence>